<proteinExistence type="predicted"/>
<evidence type="ECO:0000313" key="2">
    <source>
        <dbReference type="EMBL" id="TWI06142.1"/>
    </source>
</evidence>
<gene>
    <name evidence="2" type="ORF">IP90_00406</name>
</gene>
<organism evidence="2 3">
    <name type="scientific">Luteimonas cucumeris</name>
    <dbReference type="NCBI Taxonomy" id="985012"/>
    <lineage>
        <taxon>Bacteria</taxon>
        <taxon>Pseudomonadati</taxon>
        <taxon>Pseudomonadota</taxon>
        <taxon>Gammaproteobacteria</taxon>
        <taxon>Lysobacterales</taxon>
        <taxon>Lysobacteraceae</taxon>
        <taxon>Luteimonas</taxon>
    </lineage>
</organism>
<comment type="caution">
    <text evidence="2">The sequence shown here is derived from an EMBL/GenBank/DDBJ whole genome shotgun (WGS) entry which is preliminary data.</text>
</comment>
<keyword evidence="3" id="KW-1185">Reference proteome</keyword>
<dbReference type="CDD" id="cd20687">
    <property type="entry name" value="CdiI_Ykris-like"/>
    <property type="match status" value="1"/>
</dbReference>
<reference evidence="2 3" key="1">
    <citation type="journal article" date="2015" name="Stand. Genomic Sci.">
        <title>Genomic Encyclopedia of Bacterial and Archaeal Type Strains, Phase III: the genomes of soil and plant-associated and newly described type strains.</title>
        <authorList>
            <person name="Whitman W.B."/>
            <person name="Woyke T."/>
            <person name="Klenk H.P."/>
            <person name="Zhou Y."/>
            <person name="Lilburn T.G."/>
            <person name="Beck B.J."/>
            <person name="De Vos P."/>
            <person name="Vandamme P."/>
            <person name="Eisen J.A."/>
            <person name="Garrity G."/>
            <person name="Hugenholtz P."/>
            <person name="Kyrpides N.C."/>
        </authorList>
    </citation>
    <scope>NUCLEOTIDE SEQUENCE [LARGE SCALE GENOMIC DNA]</scope>
    <source>
        <strain evidence="2 3">CGMCC 1.10821</strain>
    </source>
</reference>
<feature type="domain" description="CdiI immunity protein" evidence="1">
    <location>
        <begin position="4"/>
        <end position="93"/>
    </location>
</feature>
<dbReference type="RefSeq" id="WP_144897941.1">
    <property type="nucleotide sequence ID" value="NZ_VLKN01000001.1"/>
</dbReference>
<dbReference type="Proteomes" id="UP000315167">
    <property type="component" value="Unassembled WGS sequence"/>
</dbReference>
<name>A0A562LEV3_9GAMM</name>
<evidence type="ECO:0000259" key="1">
    <source>
        <dbReference type="Pfam" id="PF18593"/>
    </source>
</evidence>
<dbReference type="Pfam" id="PF18593">
    <property type="entry name" value="CdiI_2"/>
    <property type="match status" value="1"/>
</dbReference>
<dbReference type="EMBL" id="VLKN01000001">
    <property type="protein sequence ID" value="TWI06142.1"/>
    <property type="molecule type" value="Genomic_DNA"/>
</dbReference>
<accession>A0A562LEV3</accession>
<dbReference type="InterPro" id="IPR041129">
    <property type="entry name" value="CdiI_2"/>
</dbReference>
<protein>
    <recommendedName>
        <fullName evidence="1">CdiI immunity protein domain-containing protein</fullName>
    </recommendedName>
</protein>
<dbReference type="OrthoDB" id="3786912at2"/>
<evidence type="ECO:0000313" key="3">
    <source>
        <dbReference type="Proteomes" id="UP000315167"/>
    </source>
</evidence>
<dbReference type="AlphaFoldDB" id="A0A562LEV3"/>
<sequence>MSGFPALQNFLSAYFHQDWAVEHDSPQAVVDYYLEGESERQVAQLRDEIARLLAQDLDEDTLASLVQELGSEYDASQDGGTYRDWLRDIEERLAA</sequence>